<gene>
    <name evidence="1" type="ORF">GCM10011346_38560</name>
</gene>
<comment type="caution">
    <text evidence="1">The sequence shown here is derived from an EMBL/GenBank/DDBJ whole genome shotgun (WGS) entry which is preliminary data.</text>
</comment>
<dbReference type="Proteomes" id="UP000641206">
    <property type="component" value="Unassembled WGS sequence"/>
</dbReference>
<organism evidence="1 2">
    <name type="scientific">Oceanobacillus neutriphilus</name>
    <dbReference type="NCBI Taxonomy" id="531815"/>
    <lineage>
        <taxon>Bacteria</taxon>
        <taxon>Bacillati</taxon>
        <taxon>Bacillota</taxon>
        <taxon>Bacilli</taxon>
        <taxon>Bacillales</taxon>
        <taxon>Bacillaceae</taxon>
        <taxon>Oceanobacillus</taxon>
    </lineage>
</organism>
<evidence type="ECO:0000313" key="1">
    <source>
        <dbReference type="EMBL" id="GGP14471.1"/>
    </source>
</evidence>
<keyword evidence="2" id="KW-1185">Reference proteome</keyword>
<evidence type="ECO:0000313" key="2">
    <source>
        <dbReference type="Proteomes" id="UP000641206"/>
    </source>
</evidence>
<proteinExistence type="predicted"/>
<accession>A0ABQ2NZH1</accession>
<sequence length="41" mass="4968">MQEIKSKIDTYINKYLELWDFYGVIQVIKNDDILFENEAIN</sequence>
<reference evidence="2" key="1">
    <citation type="journal article" date="2019" name="Int. J. Syst. Evol. Microbiol.">
        <title>The Global Catalogue of Microorganisms (GCM) 10K type strain sequencing project: providing services to taxonomists for standard genome sequencing and annotation.</title>
        <authorList>
            <consortium name="The Broad Institute Genomics Platform"/>
            <consortium name="The Broad Institute Genome Sequencing Center for Infectious Disease"/>
            <person name="Wu L."/>
            <person name="Ma J."/>
        </authorList>
    </citation>
    <scope>NUCLEOTIDE SEQUENCE [LARGE SCALE GENOMIC DNA]</scope>
    <source>
        <strain evidence="2">CGMCC 1.7693</strain>
    </source>
</reference>
<dbReference type="EMBL" id="BMLW01000012">
    <property type="protein sequence ID" value="GGP14471.1"/>
    <property type="molecule type" value="Genomic_DNA"/>
</dbReference>
<name>A0ABQ2NZH1_9BACI</name>
<protein>
    <submittedName>
        <fullName evidence="1">Uncharacterized protein</fullName>
    </submittedName>
</protein>